<dbReference type="KEGG" id="copr:Cop2CBH44_15560"/>
<dbReference type="AlphaFoldDB" id="A0A7G1HVZ0"/>
<feature type="domain" description="AMP-dependent synthetase/ligase" evidence="3">
    <location>
        <begin position="42"/>
        <end position="203"/>
    </location>
</feature>
<dbReference type="PANTHER" id="PTHR43201:SF5">
    <property type="entry name" value="MEDIUM-CHAIN ACYL-COA LIGASE ACSF2, MITOCHONDRIAL"/>
    <property type="match status" value="1"/>
</dbReference>
<evidence type="ECO:0000313" key="4">
    <source>
        <dbReference type="EMBL" id="BCI63203.1"/>
    </source>
</evidence>
<dbReference type="InterPro" id="IPR045851">
    <property type="entry name" value="AMP-bd_C_sf"/>
</dbReference>
<name>A0A7G1HVZ0_9BACT</name>
<dbReference type="PANTHER" id="PTHR43201">
    <property type="entry name" value="ACYL-COA SYNTHETASE"/>
    <property type="match status" value="1"/>
</dbReference>
<keyword evidence="5" id="KW-1185">Reference proteome</keyword>
<dbReference type="Gene3D" id="3.40.50.12780">
    <property type="entry name" value="N-terminal domain of ligase-like"/>
    <property type="match status" value="1"/>
</dbReference>
<dbReference type="RefSeq" id="WP_200755846.1">
    <property type="nucleotide sequence ID" value="NZ_AP023322.1"/>
</dbReference>
<keyword evidence="2 4" id="KW-0436">Ligase</keyword>
<dbReference type="EMBL" id="AP023322">
    <property type="protein sequence ID" value="BCI63203.1"/>
    <property type="molecule type" value="Genomic_DNA"/>
</dbReference>
<evidence type="ECO:0000313" key="5">
    <source>
        <dbReference type="Proteomes" id="UP000594042"/>
    </source>
</evidence>
<protein>
    <submittedName>
        <fullName evidence="4">O-succinylbenzoic acid--CoA ligase</fullName>
    </submittedName>
</protein>
<dbReference type="Pfam" id="PF00501">
    <property type="entry name" value="AMP-binding"/>
    <property type="match status" value="1"/>
</dbReference>
<dbReference type="GO" id="GO:0006631">
    <property type="term" value="P:fatty acid metabolic process"/>
    <property type="evidence" value="ECO:0007669"/>
    <property type="project" value="TreeGrafter"/>
</dbReference>
<proteinExistence type="inferred from homology"/>
<organism evidence="4 5">
    <name type="scientific">Coprobacter secundus subsp. similis</name>
    <dbReference type="NCBI Taxonomy" id="2751153"/>
    <lineage>
        <taxon>Bacteria</taxon>
        <taxon>Pseudomonadati</taxon>
        <taxon>Bacteroidota</taxon>
        <taxon>Bacteroidia</taxon>
        <taxon>Bacteroidales</taxon>
        <taxon>Barnesiellaceae</taxon>
        <taxon>Coprobacter</taxon>
    </lineage>
</organism>
<sequence length="339" mass="38250">MEIRLNHILCHTIEEVKDAGGYEIADFLDEWSSFGDTVSGQTSGSTGIPQKVELQKEDMIASARLTNDFFGINASSSMFLCLSPNYIAGKMMLVRAMIAGADLITVKPSSSPLVGIDIPLDFAAMVPMQVQESLNHDFTRERLKNIKSLIIGGAAVSSLLERRLAELPIRSYATYGMTETVSHVALRNLDGKTKEYAAIGDVWFSQDARGCLIINAPHLSHRVFETNDVVQLIDNYHFIWLGRYDNVINSGGVKLFPEKIEQKISPFVSSRFFLTSQPDERFGERLVLVIEGKRWDREKVELFKKKIAHVLTPYECPKLILFKEHFQETYSGKIIRRID</sequence>
<accession>A0A7G1HVZ0</accession>
<dbReference type="InterPro" id="IPR000873">
    <property type="entry name" value="AMP-dep_synth/lig_dom"/>
</dbReference>
<evidence type="ECO:0000256" key="2">
    <source>
        <dbReference type="ARBA" id="ARBA00022598"/>
    </source>
</evidence>
<dbReference type="InterPro" id="IPR042099">
    <property type="entry name" value="ANL_N_sf"/>
</dbReference>
<gene>
    <name evidence="4" type="ORF">Cop2CBH44_15560</name>
</gene>
<dbReference type="SUPFAM" id="SSF56801">
    <property type="entry name" value="Acetyl-CoA synthetase-like"/>
    <property type="match status" value="1"/>
</dbReference>
<evidence type="ECO:0000256" key="1">
    <source>
        <dbReference type="ARBA" id="ARBA00006432"/>
    </source>
</evidence>
<reference evidence="5" key="1">
    <citation type="submission" date="2020-07" db="EMBL/GenBank/DDBJ databases">
        <title>Complete genome sequencing of Coprobacter sp. strain 2CBH44.</title>
        <authorList>
            <person name="Sakamoto M."/>
            <person name="Murakami T."/>
            <person name="Mori H."/>
        </authorList>
    </citation>
    <scope>NUCLEOTIDE SEQUENCE [LARGE SCALE GENOMIC DNA]</scope>
    <source>
        <strain evidence="5">2CBH44</strain>
    </source>
</reference>
<dbReference type="Gene3D" id="3.30.300.30">
    <property type="match status" value="1"/>
</dbReference>
<evidence type="ECO:0000259" key="3">
    <source>
        <dbReference type="Pfam" id="PF00501"/>
    </source>
</evidence>
<comment type="similarity">
    <text evidence="1">Belongs to the ATP-dependent AMP-binding enzyme family.</text>
</comment>
<dbReference type="Proteomes" id="UP000594042">
    <property type="component" value="Chromosome"/>
</dbReference>
<dbReference type="GO" id="GO:0031956">
    <property type="term" value="F:medium-chain fatty acid-CoA ligase activity"/>
    <property type="evidence" value="ECO:0007669"/>
    <property type="project" value="TreeGrafter"/>
</dbReference>